<dbReference type="CDD" id="cd00037">
    <property type="entry name" value="CLECT"/>
    <property type="match status" value="1"/>
</dbReference>
<dbReference type="Proteomes" id="UP000069940">
    <property type="component" value="Unassembled WGS sequence"/>
</dbReference>
<keyword evidence="3 5" id="KW-0732">Signal</keyword>
<accession>A0ABM1Y5V7</accession>
<evidence type="ECO:0000256" key="5">
    <source>
        <dbReference type="SAM" id="SignalP"/>
    </source>
</evidence>
<proteinExistence type="predicted"/>
<organism evidence="7 8">
    <name type="scientific">Aedes albopictus</name>
    <name type="common">Asian tiger mosquito</name>
    <name type="synonym">Stegomyia albopicta</name>
    <dbReference type="NCBI Taxonomy" id="7160"/>
    <lineage>
        <taxon>Eukaryota</taxon>
        <taxon>Metazoa</taxon>
        <taxon>Ecdysozoa</taxon>
        <taxon>Arthropoda</taxon>
        <taxon>Hexapoda</taxon>
        <taxon>Insecta</taxon>
        <taxon>Pterygota</taxon>
        <taxon>Neoptera</taxon>
        <taxon>Endopterygota</taxon>
        <taxon>Diptera</taxon>
        <taxon>Nematocera</taxon>
        <taxon>Culicoidea</taxon>
        <taxon>Culicidae</taxon>
        <taxon>Culicinae</taxon>
        <taxon>Aedini</taxon>
        <taxon>Aedes</taxon>
        <taxon>Stegomyia</taxon>
    </lineage>
</organism>
<dbReference type="InterPro" id="IPR016186">
    <property type="entry name" value="C-type_lectin-like/link_sf"/>
</dbReference>
<dbReference type="RefSeq" id="XP_062705816.1">
    <property type="nucleotide sequence ID" value="XM_062849832.1"/>
</dbReference>
<dbReference type="GeneID" id="115265629"/>
<dbReference type="SMART" id="SM00034">
    <property type="entry name" value="CLECT"/>
    <property type="match status" value="1"/>
</dbReference>
<keyword evidence="4" id="KW-0430">Lectin</keyword>
<evidence type="ECO:0000256" key="2">
    <source>
        <dbReference type="ARBA" id="ARBA00022525"/>
    </source>
</evidence>
<dbReference type="PANTHER" id="PTHR22799">
    <property type="entry name" value="TETRANECTIN-RELATED"/>
    <property type="match status" value="1"/>
</dbReference>
<evidence type="ECO:0000313" key="8">
    <source>
        <dbReference type="Proteomes" id="UP000069940"/>
    </source>
</evidence>
<reference evidence="8" key="1">
    <citation type="journal article" date="2015" name="Proc. Natl. Acad. Sci. U.S.A.">
        <title>Genome sequence of the Asian Tiger mosquito, Aedes albopictus, reveals insights into its biology, genetics, and evolution.</title>
        <authorList>
            <person name="Chen X.G."/>
            <person name="Jiang X."/>
            <person name="Gu J."/>
            <person name="Xu M."/>
            <person name="Wu Y."/>
            <person name="Deng Y."/>
            <person name="Zhang C."/>
            <person name="Bonizzoni M."/>
            <person name="Dermauw W."/>
            <person name="Vontas J."/>
            <person name="Armbruster P."/>
            <person name="Huang X."/>
            <person name="Yang Y."/>
            <person name="Zhang H."/>
            <person name="He W."/>
            <person name="Peng H."/>
            <person name="Liu Y."/>
            <person name="Wu K."/>
            <person name="Chen J."/>
            <person name="Lirakis M."/>
            <person name="Topalis P."/>
            <person name="Van Leeuwen T."/>
            <person name="Hall A.B."/>
            <person name="Jiang X."/>
            <person name="Thorpe C."/>
            <person name="Mueller R.L."/>
            <person name="Sun C."/>
            <person name="Waterhouse R.M."/>
            <person name="Yan G."/>
            <person name="Tu Z.J."/>
            <person name="Fang X."/>
            <person name="James A.A."/>
        </authorList>
    </citation>
    <scope>NUCLEOTIDE SEQUENCE [LARGE SCALE GENOMIC DNA]</scope>
    <source>
        <strain evidence="8">Foshan</strain>
    </source>
</reference>
<evidence type="ECO:0000256" key="1">
    <source>
        <dbReference type="ARBA" id="ARBA00004613"/>
    </source>
</evidence>
<name>A0ABM1Y5V7_AEDAL</name>
<dbReference type="PROSITE" id="PS50041">
    <property type="entry name" value="C_TYPE_LECTIN_2"/>
    <property type="match status" value="1"/>
</dbReference>
<feature type="domain" description="C-type lectin" evidence="6">
    <location>
        <begin position="164"/>
        <end position="290"/>
    </location>
</feature>
<dbReference type="SUPFAM" id="SSF56436">
    <property type="entry name" value="C-type lectin-like"/>
    <property type="match status" value="1"/>
</dbReference>
<feature type="signal peptide" evidence="5">
    <location>
        <begin position="1"/>
        <end position="21"/>
    </location>
</feature>
<evidence type="ECO:0000259" key="6">
    <source>
        <dbReference type="PROSITE" id="PS50041"/>
    </source>
</evidence>
<evidence type="ECO:0000256" key="3">
    <source>
        <dbReference type="ARBA" id="ARBA00022729"/>
    </source>
</evidence>
<dbReference type="InterPro" id="IPR001304">
    <property type="entry name" value="C-type_lectin-like"/>
</dbReference>
<dbReference type="Pfam" id="PF00059">
    <property type="entry name" value="Lectin_C"/>
    <property type="match status" value="1"/>
</dbReference>
<dbReference type="InterPro" id="IPR016187">
    <property type="entry name" value="CTDL_fold"/>
</dbReference>
<keyword evidence="8" id="KW-1185">Reference proteome</keyword>
<evidence type="ECO:0000313" key="7">
    <source>
        <dbReference type="EnsemblMetazoa" id="AALFPA23_006023.P7785"/>
    </source>
</evidence>
<feature type="chain" id="PRO_5045157273" description="C-type lectin domain-containing protein" evidence="5">
    <location>
        <begin position="22"/>
        <end position="326"/>
    </location>
</feature>
<dbReference type="EnsemblMetazoa" id="AALFPA23_006023.R7785">
    <property type="protein sequence ID" value="AALFPA23_006023.P7785"/>
    <property type="gene ID" value="AALFPA23_006023"/>
</dbReference>
<evidence type="ECO:0000256" key="4">
    <source>
        <dbReference type="ARBA" id="ARBA00022734"/>
    </source>
</evidence>
<dbReference type="PANTHER" id="PTHR22799:SF1">
    <property type="entry name" value="C-TYPE LECTIN DOMAIN FAMILY 11 MEMBER A"/>
    <property type="match status" value="1"/>
</dbReference>
<keyword evidence="2" id="KW-0964">Secreted</keyword>
<protein>
    <recommendedName>
        <fullName evidence="6">C-type lectin domain-containing protein</fullName>
    </recommendedName>
</protein>
<comment type="subcellular location">
    <subcellularLocation>
        <location evidence="1">Secreted</location>
    </subcellularLocation>
</comment>
<dbReference type="InterPro" id="IPR051663">
    <property type="entry name" value="CLec_Tetranectin-domain"/>
</dbReference>
<sequence length="326" mass="36712">MLVLKSLVMYLIAIQTASIHSDQTCSLHRQRIKHRFHALRHCQRSNRTIIGLINVKSVGECAEYARKKHGMAFNFGPNDRNETNLFDVLRAQQAAKSNQSSVPPKGTDTITTDPEEFFNCQVLECPEYRNLSTIVNDTRFDYYSVYTREPPSENATCLPSVGMFVIDDRKLNYSQAYNECRSMGGSLAHVASEVRTNQLTKMLIQELNRKNDTKAASTGNRTMEGAYVGLNETIRGAFITSGSEPLECFLYRAWAPGHPSKTRQPGCVAITPNNSWTVNNCNKPLRFICELHTTGPPKFKPSLQRKCSLKRPNNRIAPGRHVITTP</sequence>
<dbReference type="Gene3D" id="3.10.100.10">
    <property type="entry name" value="Mannose-Binding Protein A, subunit A"/>
    <property type="match status" value="1"/>
</dbReference>
<reference evidence="7" key="2">
    <citation type="submission" date="2025-05" db="UniProtKB">
        <authorList>
            <consortium name="EnsemblMetazoa"/>
        </authorList>
    </citation>
    <scope>IDENTIFICATION</scope>
    <source>
        <strain evidence="7">Foshan</strain>
    </source>
</reference>